<dbReference type="RefSeq" id="WP_002661238.1">
    <property type="nucleotide sequence ID" value="NZ_JH719942.1"/>
</dbReference>
<dbReference type="AlphaFoldDB" id="J1I9Q1"/>
<organism evidence="1 2">
    <name type="scientific">Saprospira grandis DSM 2844</name>
    <dbReference type="NCBI Taxonomy" id="694433"/>
    <lineage>
        <taxon>Bacteria</taxon>
        <taxon>Pseudomonadati</taxon>
        <taxon>Bacteroidota</taxon>
        <taxon>Saprospiria</taxon>
        <taxon>Saprospirales</taxon>
        <taxon>Saprospiraceae</taxon>
        <taxon>Saprospira</taxon>
    </lineage>
</organism>
<dbReference type="EMBL" id="JH719942">
    <property type="protein sequence ID" value="EJF55178.1"/>
    <property type="molecule type" value="Genomic_DNA"/>
</dbReference>
<dbReference type="HOGENOM" id="CLU_586008_0_0_10"/>
<dbReference type="PANTHER" id="PTHR32305:SF15">
    <property type="entry name" value="PROTEIN RHSA-RELATED"/>
    <property type="match status" value="1"/>
</dbReference>
<dbReference type="PANTHER" id="PTHR32305">
    <property type="match status" value="1"/>
</dbReference>
<evidence type="ECO:0000313" key="2">
    <source>
        <dbReference type="Proteomes" id="UP000005113"/>
    </source>
</evidence>
<dbReference type="InterPro" id="IPR022385">
    <property type="entry name" value="Rhs_assc_core"/>
</dbReference>
<feature type="non-terminal residue" evidence="1">
    <location>
        <position position="1"/>
    </location>
</feature>
<proteinExistence type="predicted"/>
<sequence>EELHLYGSARLGILKKTLALRYRDESGAVGLPAGSLLKTALAQSSYQQLELGRRRYELSNHLGNVLATVSDKSLGQDSSQTGQADYYLAQVSSASLYYPFGWEMPGRKFVSGEVYRFGFNGKEDDRDWGMQNIQDYGFRLYNPSIGKFLSVDPLSPDYPWYTPYQFAGNKPIKFIDLDGAEPESNPADWTPVKEYEHGTMFKTPDDEYVFLYSSPILVGGVGEPVMAYREGGEWNYAIKPPNTDGQYAQELTEDVVVPILNYAFFVIQTEMMIGGVSGGGPKFRVGTNTPKYAGSGTGAAGRGSIKTGKWWNPYTWGNKVRFKTKPPKVVPDGTKLIDPIDDLVKVADEALESGQNQGAATELTLKTGEKIYAVSGENVPPNKEMTGVLSGVSREGAKTPWCGNCSEVKAIEKALNAKKDVTGAKSRTVQIGESPNANRVHGKYKPACKSCEKMLDHFKIKEAKSE</sequence>
<accession>J1I9Q1</accession>
<protein>
    <submittedName>
        <fullName evidence="1">RHS repeat-associated core domain protein</fullName>
    </submittedName>
</protein>
<name>J1I9Q1_9BACT</name>
<dbReference type="InterPro" id="IPR050708">
    <property type="entry name" value="T6SS_VgrG/RHS"/>
</dbReference>
<dbReference type="Pfam" id="PF14431">
    <property type="entry name" value="YwqJ-deaminase"/>
    <property type="match status" value="1"/>
</dbReference>
<dbReference type="InterPro" id="IPR025968">
    <property type="entry name" value="YwqJ_deaminase"/>
</dbReference>
<dbReference type="NCBIfam" id="TIGR03696">
    <property type="entry name" value="Rhs_assc_core"/>
    <property type="match status" value="1"/>
</dbReference>
<dbReference type="Proteomes" id="UP000005113">
    <property type="component" value="Unassembled WGS sequence"/>
</dbReference>
<evidence type="ECO:0000313" key="1">
    <source>
        <dbReference type="EMBL" id="EJF55178.1"/>
    </source>
</evidence>
<dbReference type="Gene3D" id="2.180.10.10">
    <property type="entry name" value="RHS repeat-associated core"/>
    <property type="match status" value="1"/>
</dbReference>
<reference evidence="2" key="1">
    <citation type="journal article" date="2012" name="Stand. Genomic Sci.">
        <title>Permanent draft genome sequence of the gliding predator Saprospira grandis strain Sa g1 (= HR1).</title>
        <authorList>
            <person name="Mavromatis K."/>
            <person name="Chertkov O."/>
            <person name="Lapidus A."/>
            <person name="Nolan M."/>
            <person name="Lucas S."/>
            <person name="Tice H."/>
            <person name="Del Rio T.G."/>
            <person name="Cheng J.F."/>
            <person name="Han C."/>
            <person name="Tapia R."/>
            <person name="Bruce D."/>
            <person name="Goodwin L.A."/>
            <person name="Pitluck S."/>
            <person name="Huntemann M."/>
            <person name="Liolios K."/>
            <person name="Pagani I."/>
            <person name="Ivanova N."/>
            <person name="Mikhailova N."/>
            <person name="Pati A."/>
            <person name="Chen A."/>
            <person name="Palaniappan K."/>
            <person name="Land M."/>
            <person name="Brambilla E.M."/>
            <person name="Rohde M."/>
            <person name="Spring S."/>
            <person name="Goker M."/>
            <person name="Detter J.C."/>
            <person name="Bristow J."/>
            <person name="Eisen J.A."/>
            <person name="Markowitz V."/>
            <person name="Hugenholtz P."/>
            <person name="Kyrpides N.C."/>
            <person name="Klenk H.P."/>
            <person name="Woyke T."/>
        </authorList>
    </citation>
    <scope>NUCLEOTIDE SEQUENCE [LARGE SCALE GENOMIC DNA]</scope>
    <source>
        <strain evidence="2">DSM 2844</strain>
    </source>
</reference>
<gene>
    <name evidence="1" type="ORF">SapgrDRAFT_3545</name>
</gene>